<dbReference type="AlphaFoldDB" id="C7LP43"/>
<name>C7LP43_DESBD</name>
<sequence length="310" mass="33382">MTKRVFVTGAAGFIGSNTVRTLAESGWTVVGIGLGGQEEAKHLRELGLHAWFETSVTLDALWRVESEAGSPDAIIHCAGSGSVAYSMTQPRQDFLGNVNTTLDILEFVRQSSGRIAVVVPSSAAVYGVVHQLPISEDAPLHPISPYGTHKIVMEMLCKSYAKQWGIPVCVVRLFSVYGAGLRKQLLWDACCKATAGTFSFFGTGAEIRDWLHVRDAARLLADAINFSSPDCPVLNGGSGRGISIREILTTVGNLWNPKVTPTFSGEARSGDPAHYIADVSRLNARGYVPSVILDQGLAEYVEWFRAEVGA</sequence>
<dbReference type="Gene3D" id="3.40.50.720">
    <property type="entry name" value="NAD(P)-binding Rossmann-like Domain"/>
    <property type="match status" value="1"/>
</dbReference>
<dbReference type="STRING" id="525897.Dbac_3287"/>
<dbReference type="Pfam" id="PF01370">
    <property type="entry name" value="Epimerase"/>
    <property type="match status" value="1"/>
</dbReference>
<dbReference type="SUPFAM" id="SSF51735">
    <property type="entry name" value="NAD(P)-binding Rossmann-fold domains"/>
    <property type="match status" value="1"/>
</dbReference>
<dbReference type="Proteomes" id="UP000002216">
    <property type="component" value="Chromosome"/>
</dbReference>
<proteinExistence type="inferred from homology"/>
<reference evidence="3 4" key="1">
    <citation type="journal article" date="2009" name="Stand. Genomic Sci.">
        <title>Complete genome sequence of Desulfomicrobium baculatum type strain (X).</title>
        <authorList>
            <person name="Copeland A."/>
            <person name="Spring S."/>
            <person name="Goker M."/>
            <person name="Schneider S."/>
            <person name="Lapidus A."/>
            <person name="Del Rio T.G."/>
            <person name="Tice H."/>
            <person name="Cheng J.F."/>
            <person name="Chen F."/>
            <person name="Nolan M."/>
            <person name="Bruce D."/>
            <person name="Goodwin L."/>
            <person name="Pitluck S."/>
            <person name="Ivanova N."/>
            <person name="Mavrommatis K."/>
            <person name="Ovchinnikova G."/>
            <person name="Pati A."/>
            <person name="Chen A."/>
            <person name="Palaniappan K."/>
            <person name="Land M."/>
            <person name="Hauser L."/>
            <person name="Chang Y.J."/>
            <person name="Jeffries C.C."/>
            <person name="Meincke L."/>
            <person name="Sims D."/>
            <person name="Brettin T."/>
            <person name="Detter J.C."/>
            <person name="Han C."/>
            <person name="Chain P."/>
            <person name="Bristow J."/>
            <person name="Eisen J.A."/>
            <person name="Markowitz V."/>
            <person name="Hugenholtz P."/>
            <person name="Kyrpides N.C."/>
            <person name="Klenk H.P."/>
            <person name="Lucas S."/>
        </authorList>
    </citation>
    <scope>NUCLEOTIDE SEQUENCE [LARGE SCALE GENOMIC DNA]</scope>
    <source>
        <strain evidence="4">DSM 4028 / VKM B-1378 / X</strain>
    </source>
</reference>
<accession>C7LP43</accession>
<dbReference type="PANTHER" id="PTHR43000">
    <property type="entry name" value="DTDP-D-GLUCOSE 4,6-DEHYDRATASE-RELATED"/>
    <property type="match status" value="1"/>
</dbReference>
<evidence type="ECO:0000256" key="1">
    <source>
        <dbReference type="ARBA" id="ARBA00007637"/>
    </source>
</evidence>
<dbReference type="eggNOG" id="COG1087">
    <property type="taxonomic scope" value="Bacteria"/>
</dbReference>
<dbReference type="KEGG" id="dba:Dbac_3287"/>
<evidence type="ECO:0000259" key="2">
    <source>
        <dbReference type="Pfam" id="PF01370"/>
    </source>
</evidence>
<keyword evidence="4" id="KW-1185">Reference proteome</keyword>
<protein>
    <submittedName>
        <fullName evidence="3">NAD-dependent epimerase/dehydratase</fullName>
    </submittedName>
</protein>
<dbReference type="HOGENOM" id="CLU_007383_1_7_7"/>
<comment type="similarity">
    <text evidence="1">Belongs to the NAD(P)-dependent epimerase/dehydratase family.</text>
</comment>
<dbReference type="OrthoDB" id="9804595at2"/>
<feature type="domain" description="NAD-dependent epimerase/dehydratase" evidence="2">
    <location>
        <begin position="5"/>
        <end position="224"/>
    </location>
</feature>
<gene>
    <name evidence="3" type="ordered locus">Dbac_3287</name>
</gene>
<dbReference type="InterPro" id="IPR001509">
    <property type="entry name" value="Epimerase_deHydtase"/>
</dbReference>
<dbReference type="InterPro" id="IPR036291">
    <property type="entry name" value="NAD(P)-bd_dom_sf"/>
</dbReference>
<dbReference type="EMBL" id="CP001629">
    <property type="protein sequence ID" value="ACU91359.1"/>
    <property type="molecule type" value="Genomic_DNA"/>
</dbReference>
<organism evidence="3 4">
    <name type="scientific">Desulfomicrobium baculatum (strain DSM 4028 / VKM B-1378 / X)</name>
    <name type="common">Desulfovibrio baculatus</name>
    <dbReference type="NCBI Taxonomy" id="525897"/>
    <lineage>
        <taxon>Bacteria</taxon>
        <taxon>Pseudomonadati</taxon>
        <taxon>Thermodesulfobacteriota</taxon>
        <taxon>Desulfovibrionia</taxon>
        <taxon>Desulfovibrionales</taxon>
        <taxon>Desulfomicrobiaceae</taxon>
        <taxon>Desulfomicrobium</taxon>
    </lineage>
</organism>
<dbReference type="RefSeq" id="WP_015775448.1">
    <property type="nucleotide sequence ID" value="NC_013173.1"/>
</dbReference>
<evidence type="ECO:0000313" key="3">
    <source>
        <dbReference type="EMBL" id="ACU91359.1"/>
    </source>
</evidence>
<evidence type="ECO:0000313" key="4">
    <source>
        <dbReference type="Proteomes" id="UP000002216"/>
    </source>
</evidence>